<dbReference type="KEGG" id="asq:AVL57_16455"/>
<dbReference type="Pfam" id="PF00990">
    <property type="entry name" value="GGDEF"/>
    <property type="match status" value="1"/>
</dbReference>
<dbReference type="SMART" id="SM00028">
    <property type="entry name" value="TPR"/>
    <property type="match status" value="4"/>
</dbReference>
<evidence type="ECO:0000313" key="9">
    <source>
        <dbReference type="EMBL" id="MDO6578451.1"/>
    </source>
</evidence>
<dbReference type="SUPFAM" id="SSF48452">
    <property type="entry name" value="TPR-like"/>
    <property type="match status" value="2"/>
</dbReference>
<evidence type="ECO:0000256" key="4">
    <source>
        <dbReference type="PROSITE-ProRule" id="PRU00339"/>
    </source>
</evidence>
<dbReference type="FunFam" id="3.30.70.270:FF:000001">
    <property type="entry name" value="Diguanylate cyclase domain protein"/>
    <property type="match status" value="1"/>
</dbReference>
<feature type="domain" description="GGDEF" evidence="7">
    <location>
        <begin position="534"/>
        <end position="673"/>
    </location>
</feature>
<dbReference type="SMART" id="SM00267">
    <property type="entry name" value="GGDEF"/>
    <property type="match status" value="1"/>
</dbReference>
<dbReference type="InterPro" id="IPR011990">
    <property type="entry name" value="TPR-like_helical_dom_sf"/>
</dbReference>
<dbReference type="Proteomes" id="UP000056750">
    <property type="component" value="Chromosome"/>
</dbReference>
<dbReference type="PANTHER" id="PTHR45138:SF9">
    <property type="entry name" value="DIGUANYLATE CYCLASE DGCM-RELATED"/>
    <property type="match status" value="1"/>
</dbReference>
<dbReference type="InterPro" id="IPR000160">
    <property type="entry name" value="GGDEF_dom"/>
</dbReference>
<dbReference type="GO" id="GO:0005886">
    <property type="term" value="C:plasma membrane"/>
    <property type="evidence" value="ECO:0007669"/>
    <property type="project" value="TreeGrafter"/>
</dbReference>
<protein>
    <recommendedName>
        <fullName evidence="2">diguanylate cyclase</fullName>
        <ecNumber evidence="2">2.7.7.65</ecNumber>
    </recommendedName>
</protein>
<evidence type="ECO:0000313" key="8">
    <source>
        <dbReference type="EMBL" id="AMJ75414.1"/>
    </source>
</evidence>
<evidence type="ECO:0000256" key="2">
    <source>
        <dbReference type="ARBA" id="ARBA00012528"/>
    </source>
</evidence>
<dbReference type="PROSITE" id="PS50005">
    <property type="entry name" value="TPR"/>
    <property type="match status" value="2"/>
</dbReference>
<feature type="repeat" description="TPR" evidence="4">
    <location>
        <begin position="236"/>
        <end position="269"/>
    </location>
</feature>
<dbReference type="EMBL" id="CP013926">
    <property type="protein sequence ID" value="AMJ75414.1"/>
    <property type="molecule type" value="Genomic_DNA"/>
</dbReference>
<keyword evidence="6" id="KW-0472">Membrane</keyword>
<keyword evidence="10" id="KW-1185">Reference proteome</keyword>
<reference evidence="9" key="2">
    <citation type="submission" date="2023-07" db="EMBL/GenBank/DDBJ databases">
        <title>Genome content predicts the carbon catabolic preferences of heterotrophic bacteria.</title>
        <authorList>
            <person name="Gralka M."/>
        </authorList>
    </citation>
    <scope>NUCLEOTIDE SEQUENCE</scope>
    <source>
        <strain evidence="9">F2M12</strain>
    </source>
</reference>
<dbReference type="InterPro" id="IPR050469">
    <property type="entry name" value="Diguanylate_Cyclase"/>
</dbReference>
<evidence type="ECO:0000256" key="3">
    <source>
        <dbReference type="ARBA" id="ARBA00034247"/>
    </source>
</evidence>
<name>A0AAW7Z1W6_9ALTE</name>
<feature type="repeat" description="TPR" evidence="4">
    <location>
        <begin position="196"/>
        <end position="229"/>
    </location>
</feature>
<keyword evidence="6" id="KW-1133">Transmembrane helix</keyword>
<dbReference type="EMBL" id="JAUOQI010000009">
    <property type="protein sequence ID" value="MDO6578451.1"/>
    <property type="molecule type" value="Genomic_DNA"/>
</dbReference>
<keyword evidence="6" id="KW-0812">Transmembrane</keyword>
<keyword evidence="9" id="KW-0808">Transferase</keyword>
<dbReference type="CDD" id="cd01949">
    <property type="entry name" value="GGDEF"/>
    <property type="match status" value="1"/>
</dbReference>
<comment type="cofactor">
    <cofactor evidence="1">
        <name>Mg(2+)</name>
        <dbReference type="ChEBI" id="CHEBI:18420"/>
    </cofactor>
</comment>
<dbReference type="Proteomes" id="UP001170717">
    <property type="component" value="Unassembled WGS sequence"/>
</dbReference>
<gene>
    <name evidence="8" type="ORF">AVL57_16455</name>
    <name evidence="9" type="ORF">Q4527_13695</name>
</gene>
<dbReference type="InterPro" id="IPR029787">
    <property type="entry name" value="Nucleotide_cyclase"/>
</dbReference>
<dbReference type="PROSITE" id="PS50887">
    <property type="entry name" value="GGDEF"/>
    <property type="match status" value="1"/>
</dbReference>
<dbReference type="GO" id="GO:1902201">
    <property type="term" value="P:negative regulation of bacterial-type flagellum-dependent cell motility"/>
    <property type="evidence" value="ECO:0007669"/>
    <property type="project" value="TreeGrafter"/>
</dbReference>
<evidence type="ECO:0000256" key="5">
    <source>
        <dbReference type="SAM" id="Coils"/>
    </source>
</evidence>
<dbReference type="SUPFAM" id="SSF55073">
    <property type="entry name" value="Nucleotide cyclase"/>
    <property type="match status" value="1"/>
</dbReference>
<dbReference type="GO" id="GO:0043709">
    <property type="term" value="P:cell adhesion involved in single-species biofilm formation"/>
    <property type="evidence" value="ECO:0007669"/>
    <property type="project" value="TreeGrafter"/>
</dbReference>
<comment type="catalytic activity">
    <reaction evidence="3">
        <text>2 GTP = 3',3'-c-di-GMP + 2 diphosphate</text>
        <dbReference type="Rhea" id="RHEA:24898"/>
        <dbReference type="ChEBI" id="CHEBI:33019"/>
        <dbReference type="ChEBI" id="CHEBI:37565"/>
        <dbReference type="ChEBI" id="CHEBI:58805"/>
        <dbReference type="EC" id="2.7.7.65"/>
    </reaction>
</comment>
<evidence type="ECO:0000256" key="6">
    <source>
        <dbReference type="SAM" id="Phobius"/>
    </source>
</evidence>
<feature type="coiled-coil region" evidence="5">
    <location>
        <begin position="459"/>
        <end position="493"/>
    </location>
</feature>
<dbReference type="InterPro" id="IPR041617">
    <property type="entry name" value="TPR_MalT"/>
</dbReference>
<feature type="transmembrane region" description="Helical" evidence="6">
    <location>
        <begin position="437"/>
        <end position="456"/>
    </location>
</feature>
<keyword evidence="9" id="KW-0548">Nucleotidyltransferase</keyword>
<dbReference type="GO" id="GO:0052621">
    <property type="term" value="F:diguanylate cyclase activity"/>
    <property type="evidence" value="ECO:0007669"/>
    <property type="project" value="UniProtKB-EC"/>
</dbReference>
<dbReference type="RefSeq" id="WP_057789917.1">
    <property type="nucleotide sequence ID" value="NZ_CAXIBE010000031.1"/>
</dbReference>
<dbReference type="EC" id="2.7.7.65" evidence="2"/>
<keyword evidence="4" id="KW-0802">TPR repeat</keyword>
<evidence type="ECO:0000313" key="10">
    <source>
        <dbReference type="Proteomes" id="UP000056750"/>
    </source>
</evidence>
<dbReference type="AlphaFoldDB" id="A0AAW7Z1W6"/>
<dbReference type="PANTHER" id="PTHR45138">
    <property type="entry name" value="REGULATORY COMPONENTS OF SENSORY TRANSDUCTION SYSTEM"/>
    <property type="match status" value="1"/>
</dbReference>
<dbReference type="InterPro" id="IPR019734">
    <property type="entry name" value="TPR_rpt"/>
</dbReference>
<keyword evidence="5" id="KW-0175">Coiled coil</keyword>
<dbReference type="NCBIfam" id="TIGR00254">
    <property type="entry name" value="GGDEF"/>
    <property type="match status" value="1"/>
</dbReference>
<accession>A0AAW7Z1W6</accession>
<dbReference type="InterPro" id="IPR043128">
    <property type="entry name" value="Rev_trsase/Diguanyl_cyclase"/>
</dbReference>
<evidence type="ECO:0000259" key="7">
    <source>
        <dbReference type="PROSITE" id="PS50887"/>
    </source>
</evidence>
<proteinExistence type="predicted"/>
<evidence type="ECO:0000313" key="11">
    <source>
        <dbReference type="Proteomes" id="UP001170717"/>
    </source>
</evidence>
<dbReference type="Pfam" id="PF17874">
    <property type="entry name" value="TPR_MalT"/>
    <property type="match status" value="1"/>
</dbReference>
<sequence>MPRQSARRFATSIVTVSLLFALVGFSLPTKAVSNALTQTVQEFVQSGAFEEAERQTLLAIEQAHQSGVLSVSTLSASTFFEVGVLLQSASRFNVAIDALYVALDGFTRHGQLIDMAKTLHHLGTAQRFLGNYEQSIGYLRRAQSIAQTQGILPLNATIQMEIGLVQKEQGQVQAALYTLKKALGLFRVQHDDKSTGQGLATIGDIYATLNQFSEANTYYQDALQIAKTSDDKPLTAQILGKIGALLLLKGDIEEASEALKYALALLKENGESSEISTTQAWLGEALVKTGDTEQGLMLLEESLAVAKSTGQQKLLQQSRLALANAMMSLQQFDDALAYAKNGTIEARRRGDLRSQLNFLSIQVKALAAKGEFKRALDIQSVLQNIREEVLSSGSEVAIAQLQAEIEIERQAQSIQVLQKTKQLALAEAEQLNLRTTLFWSTLIAGLLTLFLIWSRYTQRQQTIRLRREVKQRTKELEQKNSELQTAYKTLEQVSLHDSLTGLYNRHYLESQLPGELKRSSHANKHQQGHNERNQDLLCFLIDIDHFKRINDEHGHLAGDKVLSQFADVLREVFRQTDLLIRWGGEEFLVICRHSMRDDLPQLAERCRAAVSDKVFHIDDTRSLRVTCSIGFSILPPVEHVSFEESWKSTFSVVDYCLYATKMSGRNGWIGVIDTNKALIGDVQQTPLDKKFHFKQSYISTSFNTLSSINWPDE</sequence>
<dbReference type="Gene3D" id="1.25.40.10">
    <property type="entry name" value="Tetratricopeptide repeat domain"/>
    <property type="match status" value="1"/>
</dbReference>
<organism evidence="9 11">
    <name type="scientific">Alteromonas stellipolaris</name>
    <dbReference type="NCBI Taxonomy" id="233316"/>
    <lineage>
        <taxon>Bacteria</taxon>
        <taxon>Pseudomonadati</taxon>
        <taxon>Pseudomonadota</taxon>
        <taxon>Gammaproteobacteria</taxon>
        <taxon>Alteromonadales</taxon>
        <taxon>Alteromonadaceae</taxon>
        <taxon>Alteromonas/Salinimonas group</taxon>
        <taxon>Alteromonas</taxon>
    </lineage>
</organism>
<evidence type="ECO:0000256" key="1">
    <source>
        <dbReference type="ARBA" id="ARBA00001946"/>
    </source>
</evidence>
<reference evidence="8 10" key="1">
    <citation type="submission" date="2015-12" db="EMBL/GenBank/DDBJ databases">
        <title>Intraspecies pangenome expansion in the marine bacterium Alteromonas.</title>
        <authorList>
            <person name="Lopez-Perez M."/>
            <person name="Rodriguez-Valera F."/>
        </authorList>
    </citation>
    <scope>NUCLEOTIDE SEQUENCE [LARGE SCALE GENOMIC DNA]</scope>
    <source>
        <strain evidence="8 10">LMG 21861</strain>
    </source>
</reference>
<dbReference type="Gene3D" id="3.30.70.270">
    <property type="match status" value="1"/>
</dbReference>